<evidence type="ECO:0000256" key="5">
    <source>
        <dbReference type="ARBA" id="ARBA00093797"/>
    </source>
</evidence>
<reference evidence="7" key="2">
    <citation type="journal article" date="2022" name="Microbiol. Resour. Announc.">
        <title>Genome Sequence of Cupriavidus campinensis Strain G5, a Member of a Bacterial Consortium Capable of Polyethylene Degradation.</title>
        <authorList>
            <person name="Schneider B."/>
            <person name="Pfeiffer F."/>
            <person name="Dyall-Smith M."/>
            <person name="Kunte H.J."/>
        </authorList>
    </citation>
    <scope>NUCLEOTIDE SEQUENCE</scope>
    <source>
        <strain evidence="7">G5</strain>
    </source>
</reference>
<dbReference type="EMBL" id="CP097331">
    <property type="protein sequence ID" value="URF07398.1"/>
    <property type="molecule type" value="Genomic_DNA"/>
</dbReference>
<evidence type="ECO:0000313" key="9">
    <source>
        <dbReference type="Proteomes" id="UP001056132"/>
    </source>
</evidence>
<evidence type="ECO:0000313" key="6">
    <source>
        <dbReference type="EMBL" id="TSP09508.1"/>
    </source>
</evidence>
<keyword evidence="7" id="KW-0969">Cilium</keyword>
<name>A0AAE9I433_9BURK</name>
<dbReference type="Pfam" id="PF05400">
    <property type="entry name" value="FliT"/>
    <property type="match status" value="1"/>
</dbReference>
<accession>A0AAE9I433</accession>
<dbReference type="Proteomes" id="UP001056132">
    <property type="component" value="Chromosome 2"/>
</dbReference>
<keyword evidence="8" id="KW-1185">Reference proteome</keyword>
<dbReference type="GO" id="GO:0044781">
    <property type="term" value="P:bacterial-type flagellum organization"/>
    <property type="evidence" value="ECO:0007669"/>
    <property type="project" value="UniProtKB-KW"/>
</dbReference>
<proteinExistence type="predicted"/>
<reference evidence="7" key="3">
    <citation type="submission" date="2022-05" db="EMBL/GenBank/DDBJ databases">
        <authorList>
            <person name="Kunte H.-J."/>
        </authorList>
    </citation>
    <scope>NUCLEOTIDE SEQUENCE</scope>
    <source>
        <strain evidence="7">G5</strain>
    </source>
</reference>
<keyword evidence="3" id="KW-1005">Bacterial flagellum biogenesis</keyword>
<gene>
    <name evidence="6" type="ORF">FGG12_27090</name>
    <name evidence="7" type="ORF">M5D45_19525</name>
</gene>
<reference evidence="6 8" key="1">
    <citation type="submission" date="2019-05" db="EMBL/GenBank/DDBJ databases">
        <title>Whole genome sequence analysis of Cupriavidus campinensis S14E4C strain.</title>
        <authorList>
            <person name="Abbaszade G."/>
            <person name="Szabo A."/>
            <person name="Toumi M."/>
            <person name="Toth E."/>
        </authorList>
    </citation>
    <scope>NUCLEOTIDE SEQUENCE [LARGE SCALE GENOMIC DNA]</scope>
    <source>
        <strain evidence="6 8">S14E4C</strain>
    </source>
</reference>
<keyword evidence="2" id="KW-0963">Cytoplasm</keyword>
<organism evidence="7 9">
    <name type="scientific">Cupriavidus campinensis</name>
    <dbReference type="NCBI Taxonomy" id="151783"/>
    <lineage>
        <taxon>Bacteria</taxon>
        <taxon>Pseudomonadati</taxon>
        <taxon>Pseudomonadota</taxon>
        <taxon>Betaproteobacteria</taxon>
        <taxon>Burkholderiales</taxon>
        <taxon>Burkholderiaceae</taxon>
        <taxon>Cupriavidus</taxon>
    </lineage>
</organism>
<dbReference type="RefSeq" id="WP_144202927.1">
    <property type="nucleotide sequence ID" value="NZ_CAJPVH010000104.1"/>
</dbReference>
<evidence type="ECO:0000256" key="3">
    <source>
        <dbReference type="ARBA" id="ARBA00022795"/>
    </source>
</evidence>
<keyword evidence="7" id="KW-0282">Flagellum</keyword>
<protein>
    <recommendedName>
        <fullName evidence="5">Flagellar protein FliT</fullName>
    </recommendedName>
</protein>
<keyword evidence="7" id="KW-0966">Cell projection</keyword>
<dbReference type="Proteomes" id="UP000318943">
    <property type="component" value="Unassembled WGS sequence"/>
</dbReference>
<dbReference type="EMBL" id="VCIZ01000025">
    <property type="protein sequence ID" value="TSP09508.1"/>
    <property type="molecule type" value="Genomic_DNA"/>
</dbReference>
<evidence type="ECO:0000256" key="1">
    <source>
        <dbReference type="ARBA" id="ARBA00004514"/>
    </source>
</evidence>
<sequence length="110" mass="12830">MFDMSPIVRSYEELLVLSEQMLEAARASNWDALNDLQQVYMAEVDRLRLLDHSKPFTENERLRRFQLLERILAYDARIRDLTMPRLAQLGELLNSSRRKLELSAAYGATA</sequence>
<dbReference type="AlphaFoldDB" id="A0AAE9I433"/>
<keyword evidence="4" id="KW-0143">Chaperone</keyword>
<dbReference type="InterPro" id="IPR008622">
    <property type="entry name" value="FliT"/>
</dbReference>
<evidence type="ECO:0000256" key="2">
    <source>
        <dbReference type="ARBA" id="ARBA00022490"/>
    </source>
</evidence>
<evidence type="ECO:0000313" key="8">
    <source>
        <dbReference type="Proteomes" id="UP000318943"/>
    </source>
</evidence>
<dbReference type="Gene3D" id="1.20.58.380">
    <property type="entry name" value="Flagellar protein flit"/>
    <property type="match status" value="1"/>
</dbReference>
<evidence type="ECO:0000313" key="7">
    <source>
        <dbReference type="EMBL" id="URF07398.1"/>
    </source>
</evidence>
<comment type="subcellular location">
    <subcellularLocation>
        <location evidence="1">Cytoplasm</location>
        <location evidence="1">Cytosol</location>
    </subcellularLocation>
</comment>
<dbReference type="KEGG" id="ccam:M5D45_19525"/>
<evidence type="ECO:0000256" key="4">
    <source>
        <dbReference type="ARBA" id="ARBA00023186"/>
    </source>
</evidence>